<dbReference type="GO" id="GO:0005524">
    <property type="term" value="F:ATP binding"/>
    <property type="evidence" value="ECO:0007669"/>
    <property type="project" value="UniProtKB-KW"/>
</dbReference>
<accession>A0ABD1WWI7</accession>
<evidence type="ECO:0000256" key="3">
    <source>
        <dbReference type="ARBA" id="ARBA00008894"/>
    </source>
</evidence>
<evidence type="ECO:0000256" key="10">
    <source>
        <dbReference type="ARBA" id="ARBA00022840"/>
    </source>
</evidence>
<comment type="function">
    <text evidence="1">Confers resistance to late blight (Phytophthora infestans) races carrying the avirulence gene Avr1. Resistance proteins guard the plant against pathogens that contain an appropriate avirulence protein via an indirect interaction with this avirulence protein. That triggers a defense system including the hypersensitive response, which restricts the pathogen growth.</text>
</comment>
<comment type="similarity">
    <text evidence="3">Belongs to the disease resistance NB-LRR family.</text>
</comment>
<dbReference type="Gene3D" id="1.10.10.10">
    <property type="entry name" value="Winged helix-like DNA-binding domain superfamily/Winged helix DNA-binding domain"/>
    <property type="match status" value="1"/>
</dbReference>
<feature type="domain" description="Disease resistance protein winged helix" evidence="12">
    <location>
        <begin position="583"/>
        <end position="653"/>
    </location>
</feature>
<evidence type="ECO:0000313" key="14">
    <source>
        <dbReference type="EMBL" id="KAL2553058.1"/>
    </source>
</evidence>
<organism evidence="14 15">
    <name type="scientific">Forsythia ovata</name>
    <dbReference type="NCBI Taxonomy" id="205694"/>
    <lineage>
        <taxon>Eukaryota</taxon>
        <taxon>Viridiplantae</taxon>
        <taxon>Streptophyta</taxon>
        <taxon>Embryophyta</taxon>
        <taxon>Tracheophyta</taxon>
        <taxon>Spermatophyta</taxon>
        <taxon>Magnoliopsida</taxon>
        <taxon>eudicotyledons</taxon>
        <taxon>Gunneridae</taxon>
        <taxon>Pentapetalae</taxon>
        <taxon>asterids</taxon>
        <taxon>lamiids</taxon>
        <taxon>Lamiales</taxon>
        <taxon>Oleaceae</taxon>
        <taxon>Forsythieae</taxon>
        <taxon>Forsythia</taxon>
    </lineage>
</organism>
<dbReference type="Pfam" id="PF23598">
    <property type="entry name" value="LRR_14"/>
    <property type="match status" value="1"/>
</dbReference>
<evidence type="ECO:0000256" key="1">
    <source>
        <dbReference type="ARBA" id="ARBA00002074"/>
    </source>
</evidence>
<keyword evidence="10" id="KW-0067">ATP-binding</keyword>
<evidence type="ECO:0000256" key="4">
    <source>
        <dbReference type="ARBA" id="ARBA00022490"/>
    </source>
</evidence>
<dbReference type="InterPro" id="IPR002182">
    <property type="entry name" value="NB-ARC"/>
</dbReference>
<dbReference type="PANTHER" id="PTHR23155:SF1152">
    <property type="entry name" value="AAA+ ATPASE DOMAIN-CONTAINING PROTEIN"/>
    <property type="match status" value="1"/>
</dbReference>
<keyword evidence="6" id="KW-0381">Hypersensitive response</keyword>
<keyword evidence="15" id="KW-1185">Reference proteome</keyword>
<sequence length="999" mass="114736">MAIGAVGYHSIHRRLILIALAYIGKPRSQYNKVNDLIRRLEDSAVFCKKAGGPSRHRQFFELLMSLVQELRVLFTIPKQHMSNITPTHNPNEVVTVFIDFLLQILEEIMHLEPDFIVSIKGSIQILQTELGFLITFLGDVPMRLQPTEVEENKNILKDIKVVVNELGSFLYLLFSTTVDKVLVNGRLDLALSDLIRKFELLKPKIKEHCITVSKLPGCVATKNSVVSHFIVDSLLDDLEDLINHKADKIVGVKDQTITLYEELMLLRSSLNDIAVARHWELEELVTPTRDLAYEIEYVINSFPPVWYLTLRIPQLLEKIQLIKMAIQEKKNCRIDAGIPAEEYPDDQVPSQAKEPLILEDVFVGFQDEKTKIAEQLIRGPLQRQVISIVGMPGLGKTTLAKKLFNDPSIVYHFDKRALCVVSQTYKKKNLLIDILTYTKHLNRDSIMKMEEETLAEELYKSLKGMRYLIVMDDIWDRQPRDDLEKAECWELLKRKVFQTETCPPELLEIGKKIAIRCHGLPLSVIVIASVLANMQKKESSWQKVAGSLSSHLFDNPNNCFHILKLSYQHLSVHLKPCFLYFGVFKEDEVIPVRMLISLWVAEGFIKKEDHKSSEDAAHDYLMDLINRGLVLVAERRSNGGVKTCIIHDLLHDMCSRIAKEENFMEGIKMGISMYEQDWVIGSWSYLSYPRPFGPHVHSHLGRRVLNLSLSCLSFDNISKGIEPLVHLRYLAVPHTLPSLESFHKLEHLLVENKEQVGIPENVLNMANLRHLHFRGGAHFSESCHLRATKDGSFQINNLLSISSLSIHNETDAKVLECAPNLRRLKCKFMSQCPSFHFPKQLESLNTSFMRDSGPNFPLNLKKLTLREFDLSWEKVRMIGRLPNLEVLKLQYGSIKKYKWNTKEGEFQKLKFFELNHVKIANSYSYAEWNPTSDDYPNLERLVLRNCYCLQKIPSSLGYISTLQMIEVYGNEASVTKSAMKILKEQQDMGNEELKVIISH</sequence>
<dbReference type="EMBL" id="JBFOLJ010000002">
    <property type="protein sequence ID" value="KAL2553058.1"/>
    <property type="molecule type" value="Genomic_DNA"/>
</dbReference>
<feature type="domain" description="Disease resistance R13L4/SHOC-2-like LRR" evidence="13">
    <location>
        <begin position="733"/>
        <end position="980"/>
    </location>
</feature>
<comment type="subcellular location">
    <subcellularLocation>
        <location evidence="2">Cytoplasm</location>
    </subcellularLocation>
</comment>
<dbReference type="AlphaFoldDB" id="A0ABD1WWI7"/>
<dbReference type="Gene3D" id="3.40.50.300">
    <property type="entry name" value="P-loop containing nucleotide triphosphate hydrolases"/>
    <property type="match status" value="1"/>
</dbReference>
<evidence type="ECO:0000256" key="8">
    <source>
        <dbReference type="ARBA" id="ARBA00022741"/>
    </source>
</evidence>
<proteinExistence type="inferred from homology"/>
<evidence type="ECO:0000256" key="2">
    <source>
        <dbReference type="ARBA" id="ARBA00004496"/>
    </source>
</evidence>
<dbReference type="Pfam" id="PF23559">
    <property type="entry name" value="WHD_DRP"/>
    <property type="match status" value="1"/>
</dbReference>
<dbReference type="InterPro" id="IPR027417">
    <property type="entry name" value="P-loop_NTPase"/>
</dbReference>
<dbReference type="GO" id="GO:0005737">
    <property type="term" value="C:cytoplasm"/>
    <property type="evidence" value="ECO:0007669"/>
    <property type="project" value="UniProtKB-SubCell"/>
</dbReference>
<evidence type="ECO:0000259" key="12">
    <source>
        <dbReference type="Pfam" id="PF23559"/>
    </source>
</evidence>
<evidence type="ECO:0000259" key="13">
    <source>
        <dbReference type="Pfam" id="PF23598"/>
    </source>
</evidence>
<dbReference type="Proteomes" id="UP001604277">
    <property type="component" value="Unassembled WGS sequence"/>
</dbReference>
<keyword evidence="5" id="KW-0433">Leucine-rich repeat</keyword>
<dbReference type="InterPro" id="IPR058922">
    <property type="entry name" value="WHD_DRP"/>
</dbReference>
<keyword evidence="8" id="KW-0547">Nucleotide-binding</keyword>
<dbReference type="InterPro" id="IPR044974">
    <property type="entry name" value="Disease_R_plants"/>
</dbReference>
<dbReference type="GO" id="GO:0009626">
    <property type="term" value="P:plant-type hypersensitive response"/>
    <property type="evidence" value="ECO:0007669"/>
    <property type="project" value="UniProtKB-KW"/>
</dbReference>
<dbReference type="InterPro" id="IPR036388">
    <property type="entry name" value="WH-like_DNA-bd_sf"/>
</dbReference>
<dbReference type="FunFam" id="1.10.10.10:FF:000322">
    <property type="entry name" value="Probable disease resistance protein At1g63360"/>
    <property type="match status" value="1"/>
</dbReference>
<dbReference type="Gene3D" id="3.80.10.10">
    <property type="entry name" value="Ribonuclease Inhibitor"/>
    <property type="match status" value="1"/>
</dbReference>
<evidence type="ECO:0000313" key="15">
    <source>
        <dbReference type="Proteomes" id="UP001604277"/>
    </source>
</evidence>
<feature type="domain" description="NB-ARC" evidence="11">
    <location>
        <begin position="366"/>
        <end position="478"/>
    </location>
</feature>
<evidence type="ECO:0000259" key="11">
    <source>
        <dbReference type="Pfam" id="PF00931"/>
    </source>
</evidence>
<reference evidence="15" key="1">
    <citation type="submission" date="2024-07" db="EMBL/GenBank/DDBJ databases">
        <title>Two chromosome-level genome assemblies of Korean endemic species Abeliophyllum distichum and Forsythia ovata (Oleaceae).</title>
        <authorList>
            <person name="Jang H."/>
        </authorList>
    </citation>
    <scope>NUCLEOTIDE SEQUENCE [LARGE SCALE GENOMIC DNA]</scope>
</reference>
<comment type="caution">
    <text evidence="14">The sequence shown here is derived from an EMBL/GenBank/DDBJ whole genome shotgun (WGS) entry which is preliminary data.</text>
</comment>
<name>A0ABD1WWI7_9LAMI</name>
<dbReference type="InterPro" id="IPR055414">
    <property type="entry name" value="LRR_R13L4/SHOC2-like"/>
</dbReference>
<keyword evidence="4" id="KW-0963">Cytoplasm</keyword>
<dbReference type="SUPFAM" id="SSF52058">
    <property type="entry name" value="L domain-like"/>
    <property type="match status" value="1"/>
</dbReference>
<dbReference type="PANTHER" id="PTHR23155">
    <property type="entry name" value="DISEASE RESISTANCE PROTEIN RP"/>
    <property type="match status" value="1"/>
</dbReference>
<keyword evidence="7" id="KW-0677">Repeat</keyword>
<evidence type="ECO:0000256" key="6">
    <source>
        <dbReference type="ARBA" id="ARBA00022667"/>
    </source>
</evidence>
<keyword evidence="9" id="KW-0611">Plant defense</keyword>
<evidence type="ECO:0000256" key="9">
    <source>
        <dbReference type="ARBA" id="ARBA00022821"/>
    </source>
</evidence>
<gene>
    <name evidence="14" type="ORF">Fot_06677</name>
</gene>
<evidence type="ECO:0000256" key="7">
    <source>
        <dbReference type="ARBA" id="ARBA00022737"/>
    </source>
</evidence>
<dbReference type="InterPro" id="IPR032675">
    <property type="entry name" value="LRR_dom_sf"/>
</dbReference>
<evidence type="ECO:0000256" key="5">
    <source>
        <dbReference type="ARBA" id="ARBA00022614"/>
    </source>
</evidence>
<dbReference type="Pfam" id="PF00931">
    <property type="entry name" value="NB-ARC"/>
    <property type="match status" value="1"/>
</dbReference>
<protein>
    <submittedName>
        <fullName evidence="14">Disease resistance RPP13-like protein 3</fullName>
    </submittedName>
</protein>
<dbReference type="SUPFAM" id="SSF52540">
    <property type="entry name" value="P-loop containing nucleoside triphosphate hydrolases"/>
    <property type="match status" value="1"/>
</dbReference>
<dbReference type="PRINTS" id="PR00364">
    <property type="entry name" value="DISEASERSIST"/>
</dbReference>